<protein>
    <submittedName>
        <fullName evidence="1">Uncharacterized protein</fullName>
    </submittedName>
</protein>
<comment type="caution">
    <text evidence="1">The sequence shown here is derived from an EMBL/GenBank/DDBJ whole genome shotgun (WGS) entry which is preliminary data.</text>
</comment>
<name>A0A438FKP4_VITVI</name>
<gene>
    <name evidence="1" type="ORF">CK203_061449</name>
</gene>
<evidence type="ECO:0000313" key="1">
    <source>
        <dbReference type="EMBL" id="RVW60541.1"/>
    </source>
</evidence>
<dbReference type="AlphaFoldDB" id="A0A438FKP4"/>
<organism evidence="1 2">
    <name type="scientific">Vitis vinifera</name>
    <name type="common">Grape</name>
    <dbReference type="NCBI Taxonomy" id="29760"/>
    <lineage>
        <taxon>Eukaryota</taxon>
        <taxon>Viridiplantae</taxon>
        <taxon>Streptophyta</taxon>
        <taxon>Embryophyta</taxon>
        <taxon>Tracheophyta</taxon>
        <taxon>Spermatophyta</taxon>
        <taxon>Magnoliopsida</taxon>
        <taxon>eudicotyledons</taxon>
        <taxon>Gunneridae</taxon>
        <taxon>Pentapetalae</taxon>
        <taxon>rosids</taxon>
        <taxon>Vitales</taxon>
        <taxon>Vitaceae</taxon>
        <taxon>Viteae</taxon>
        <taxon>Vitis</taxon>
    </lineage>
</organism>
<accession>A0A438FKP4</accession>
<dbReference type="EMBL" id="QGNW01000852">
    <property type="protein sequence ID" value="RVW60541.1"/>
    <property type="molecule type" value="Genomic_DNA"/>
</dbReference>
<proteinExistence type="predicted"/>
<sequence length="44" mass="4945">MKKVELVFVPSPGVGHLAATVEMAKLILIEMIDYQSQFYHEAPI</sequence>
<reference evidence="1 2" key="1">
    <citation type="journal article" date="2018" name="PLoS Genet.">
        <title>Population sequencing reveals clonal diversity and ancestral inbreeding in the grapevine cultivar Chardonnay.</title>
        <authorList>
            <person name="Roach M.J."/>
            <person name="Johnson D.L."/>
            <person name="Bohlmann J."/>
            <person name="van Vuuren H.J."/>
            <person name="Jones S.J."/>
            <person name="Pretorius I.S."/>
            <person name="Schmidt S.A."/>
            <person name="Borneman A.R."/>
        </authorList>
    </citation>
    <scope>NUCLEOTIDE SEQUENCE [LARGE SCALE GENOMIC DNA]</scope>
    <source>
        <strain evidence="2">cv. Chardonnay</strain>
        <tissue evidence="1">Leaf</tissue>
    </source>
</reference>
<dbReference type="Proteomes" id="UP000288805">
    <property type="component" value="Unassembled WGS sequence"/>
</dbReference>
<evidence type="ECO:0000313" key="2">
    <source>
        <dbReference type="Proteomes" id="UP000288805"/>
    </source>
</evidence>